<dbReference type="PANTHER" id="PTHR48025:SF7">
    <property type="entry name" value="RNA-BINDING (RRM_RBD_RNP MOTIFS) FAMILY PROTEIN"/>
    <property type="match status" value="1"/>
</dbReference>
<dbReference type="Gene3D" id="3.30.70.330">
    <property type="match status" value="2"/>
</dbReference>
<comment type="caution">
    <text evidence="4">The sequence shown here is derived from an EMBL/GenBank/DDBJ whole genome shotgun (WGS) entry which is preliminary data.</text>
</comment>
<evidence type="ECO:0000313" key="4">
    <source>
        <dbReference type="EMBL" id="KAF7153215.1"/>
    </source>
</evidence>
<dbReference type="InterPro" id="IPR000504">
    <property type="entry name" value="RRM_dom"/>
</dbReference>
<dbReference type="PROSITE" id="PS50102">
    <property type="entry name" value="RRM"/>
    <property type="match status" value="2"/>
</dbReference>
<dbReference type="AlphaFoldDB" id="A0A834HJ35"/>
<evidence type="ECO:0000259" key="3">
    <source>
        <dbReference type="PROSITE" id="PS50102"/>
    </source>
</evidence>
<dbReference type="GO" id="GO:1901259">
    <property type="term" value="P:chloroplast rRNA processing"/>
    <property type="evidence" value="ECO:0007669"/>
    <property type="project" value="TreeGrafter"/>
</dbReference>
<dbReference type="Pfam" id="PF00076">
    <property type="entry name" value="RRM_1"/>
    <property type="match status" value="2"/>
</dbReference>
<protein>
    <recommendedName>
        <fullName evidence="3">RRM domain-containing protein</fullName>
    </recommendedName>
</protein>
<dbReference type="InterPro" id="IPR035979">
    <property type="entry name" value="RBD_domain_sf"/>
</dbReference>
<organism evidence="4 5">
    <name type="scientific">Rhododendron simsii</name>
    <name type="common">Sims's rhododendron</name>
    <dbReference type="NCBI Taxonomy" id="118357"/>
    <lineage>
        <taxon>Eukaryota</taxon>
        <taxon>Viridiplantae</taxon>
        <taxon>Streptophyta</taxon>
        <taxon>Embryophyta</taxon>
        <taxon>Tracheophyta</taxon>
        <taxon>Spermatophyta</taxon>
        <taxon>Magnoliopsida</taxon>
        <taxon>eudicotyledons</taxon>
        <taxon>Gunneridae</taxon>
        <taxon>Pentapetalae</taxon>
        <taxon>asterids</taxon>
        <taxon>Ericales</taxon>
        <taxon>Ericaceae</taxon>
        <taxon>Ericoideae</taxon>
        <taxon>Rhodoreae</taxon>
        <taxon>Rhododendron</taxon>
    </lineage>
</organism>
<dbReference type="GO" id="GO:0003729">
    <property type="term" value="F:mRNA binding"/>
    <property type="evidence" value="ECO:0007669"/>
    <property type="project" value="TreeGrafter"/>
</dbReference>
<dbReference type="InterPro" id="IPR050502">
    <property type="entry name" value="Euk_RNA-bind_prot"/>
</dbReference>
<feature type="domain" description="RRM" evidence="3">
    <location>
        <begin position="226"/>
        <end position="303"/>
    </location>
</feature>
<dbReference type="GO" id="GO:0009535">
    <property type="term" value="C:chloroplast thylakoid membrane"/>
    <property type="evidence" value="ECO:0007669"/>
    <property type="project" value="TreeGrafter"/>
</dbReference>
<keyword evidence="1 2" id="KW-0694">RNA-binding</keyword>
<gene>
    <name evidence="4" type="ORF">RHSIM_Rhsim01G0180300</name>
</gene>
<keyword evidence="5" id="KW-1185">Reference proteome</keyword>
<dbReference type="PANTHER" id="PTHR48025">
    <property type="entry name" value="OS02G0815200 PROTEIN"/>
    <property type="match status" value="1"/>
</dbReference>
<sequence length="307" mass="33196">MVVIVSGAATTIAPKSNIWTMATVSFPPPPSSSLSSLSSSLPSSSHRPILSCFLSPSHSLSKSHSSRPFSSSLIWYTLPNKSRPTSFSTLALVDQQEPIVDEQEPFAAADPIGDDDSHDDGSVPNDNTLLKPCELDVCNLPRSFGTTELEDLFKPYGTVQSVEISQNAETGISRGCGTVTMSSIGEAKDAIAALDGSDVGEREMRVKFKGLQPSKPKGSQIYEAPYRIYVGNLAWRVKPEDLRSHFSKFGTVNSAKVLHDHKDGKNRCYGFLSFSSPAESKAAASLSGTEFLGRTMLIREVKHKIEP</sequence>
<evidence type="ECO:0000256" key="1">
    <source>
        <dbReference type="ARBA" id="ARBA00022884"/>
    </source>
</evidence>
<dbReference type="InterPro" id="IPR012677">
    <property type="entry name" value="Nucleotide-bd_a/b_plait_sf"/>
</dbReference>
<reference evidence="4" key="1">
    <citation type="submission" date="2019-11" db="EMBL/GenBank/DDBJ databases">
        <authorList>
            <person name="Liu Y."/>
            <person name="Hou J."/>
            <person name="Li T.-Q."/>
            <person name="Guan C.-H."/>
            <person name="Wu X."/>
            <person name="Wu H.-Z."/>
            <person name="Ling F."/>
            <person name="Zhang R."/>
            <person name="Shi X.-G."/>
            <person name="Ren J.-P."/>
            <person name="Chen E.-F."/>
            <person name="Sun J.-M."/>
        </authorList>
    </citation>
    <scope>NUCLEOTIDE SEQUENCE</scope>
    <source>
        <strain evidence="4">Adult_tree_wgs_1</strain>
        <tissue evidence="4">Leaves</tissue>
    </source>
</reference>
<proteinExistence type="predicted"/>
<evidence type="ECO:0000256" key="2">
    <source>
        <dbReference type="PROSITE-ProRule" id="PRU00176"/>
    </source>
</evidence>
<dbReference type="OrthoDB" id="439808at2759"/>
<dbReference type="SMART" id="SM00360">
    <property type="entry name" value="RRM"/>
    <property type="match status" value="2"/>
</dbReference>
<name>A0A834HJ35_RHOSS</name>
<accession>A0A834HJ35</accession>
<dbReference type="EMBL" id="WJXA01000001">
    <property type="protein sequence ID" value="KAF7153215.1"/>
    <property type="molecule type" value="Genomic_DNA"/>
</dbReference>
<dbReference type="SUPFAM" id="SSF54928">
    <property type="entry name" value="RNA-binding domain, RBD"/>
    <property type="match status" value="2"/>
</dbReference>
<feature type="domain" description="RRM" evidence="3">
    <location>
        <begin position="133"/>
        <end position="211"/>
    </location>
</feature>
<dbReference type="Proteomes" id="UP000626092">
    <property type="component" value="Unassembled WGS sequence"/>
</dbReference>
<evidence type="ECO:0000313" key="5">
    <source>
        <dbReference type="Proteomes" id="UP000626092"/>
    </source>
</evidence>